<gene>
    <name evidence="8" type="ORF">GBM95_07010</name>
</gene>
<dbReference type="GO" id="GO:0043139">
    <property type="term" value="F:5'-3' DNA helicase activity"/>
    <property type="evidence" value="ECO:0007669"/>
    <property type="project" value="TreeGrafter"/>
</dbReference>
<keyword evidence="4" id="KW-0067">ATP-binding</keyword>
<feature type="region of interest" description="Disordered" evidence="5">
    <location>
        <begin position="1173"/>
        <end position="1198"/>
    </location>
</feature>
<dbReference type="InterPro" id="IPR011335">
    <property type="entry name" value="Restrct_endonuc-II-like"/>
</dbReference>
<accession>A0A6I1EQ21</accession>
<dbReference type="InterPro" id="IPR041679">
    <property type="entry name" value="DNA2/NAM7-like_C"/>
</dbReference>
<dbReference type="Pfam" id="PF18741">
    <property type="entry name" value="MTES_1575"/>
    <property type="match status" value="1"/>
</dbReference>
<dbReference type="InterPro" id="IPR027417">
    <property type="entry name" value="P-loop_NTPase"/>
</dbReference>
<dbReference type="Proteomes" id="UP000430564">
    <property type="component" value="Unassembled WGS sequence"/>
</dbReference>
<evidence type="ECO:0000256" key="1">
    <source>
        <dbReference type="ARBA" id="ARBA00022741"/>
    </source>
</evidence>
<dbReference type="OrthoDB" id="9757917at2"/>
<evidence type="ECO:0000256" key="4">
    <source>
        <dbReference type="ARBA" id="ARBA00022840"/>
    </source>
</evidence>
<keyword evidence="3" id="KW-0347">Helicase</keyword>
<dbReference type="GO" id="GO:0005524">
    <property type="term" value="F:ATP binding"/>
    <property type="evidence" value="ECO:0007669"/>
    <property type="project" value="UniProtKB-KW"/>
</dbReference>
<feature type="domain" description="Restriction endonuclease type II-like" evidence="7">
    <location>
        <begin position="984"/>
        <end position="1077"/>
    </location>
</feature>
<reference evidence="8 9" key="1">
    <citation type="submission" date="2019-10" db="EMBL/GenBank/DDBJ databases">
        <title>Genome diversity of Sutterella seckii.</title>
        <authorList>
            <person name="Chaplin A.V."/>
            <person name="Sokolova S.R."/>
            <person name="Mosin K.A."/>
            <person name="Ivanova E.L."/>
            <person name="Kochetkova T.O."/>
            <person name="Goltsov A.Y."/>
            <person name="Trofimov D.Y."/>
            <person name="Efimov B.A."/>
        </authorList>
    </citation>
    <scope>NUCLEOTIDE SEQUENCE [LARGE SCALE GENOMIC DNA]</scope>
    <source>
        <strain evidence="8 9">ASD393</strain>
    </source>
</reference>
<keyword evidence="2" id="KW-0378">Hydrolase</keyword>
<dbReference type="PANTHER" id="PTHR43788:SF8">
    <property type="entry name" value="DNA-BINDING PROTEIN SMUBP-2"/>
    <property type="match status" value="1"/>
</dbReference>
<dbReference type="InterPro" id="IPR047187">
    <property type="entry name" value="SF1_C_Upf1"/>
</dbReference>
<dbReference type="RefSeq" id="WP_152158449.1">
    <property type="nucleotide sequence ID" value="NZ_WEHX01000041.1"/>
</dbReference>
<dbReference type="GO" id="GO:0016787">
    <property type="term" value="F:hydrolase activity"/>
    <property type="evidence" value="ECO:0007669"/>
    <property type="project" value="UniProtKB-KW"/>
</dbReference>
<dbReference type="InterPro" id="IPR049468">
    <property type="entry name" value="Restrct_endonuc-II-like_dom"/>
</dbReference>
<dbReference type="SUPFAM" id="SSF52540">
    <property type="entry name" value="P-loop containing nucleoside triphosphate hydrolases"/>
    <property type="match status" value="1"/>
</dbReference>
<protein>
    <submittedName>
        <fullName evidence="8">DUF559 domain-containing protein</fullName>
    </submittedName>
</protein>
<comment type="caution">
    <text evidence="8">The sequence shown here is derived from an EMBL/GenBank/DDBJ whole genome shotgun (WGS) entry which is preliminary data.</text>
</comment>
<evidence type="ECO:0000256" key="2">
    <source>
        <dbReference type="ARBA" id="ARBA00022801"/>
    </source>
</evidence>
<evidence type="ECO:0000313" key="8">
    <source>
        <dbReference type="EMBL" id="KAB7659175.1"/>
    </source>
</evidence>
<evidence type="ECO:0000256" key="5">
    <source>
        <dbReference type="SAM" id="MobiDB-lite"/>
    </source>
</evidence>
<name>A0A6I1EQ21_9BURK</name>
<organism evidence="8 9">
    <name type="scientific">Sutterella seckii</name>
    <dbReference type="NCBI Taxonomy" id="1944635"/>
    <lineage>
        <taxon>Bacteria</taxon>
        <taxon>Pseudomonadati</taxon>
        <taxon>Pseudomonadota</taxon>
        <taxon>Betaproteobacteria</taxon>
        <taxon>Burkholderiales</taxon>
        <taxon>Sutterellaceae</taxon>
        <taxon>Sutterella</taxon>
    </lineage>
</organism>
<feature type="compositionally biased region" description="Basic and acidic residues" evidence="5">
    <location>
        <begin position="1131"/>
        <end position="1142"/>
    </location>
</feature>
<feature type="region of interest" description="Disordered" evidence="5">
    <location>
        <begin position="1114"/>
        <end position="1149"/>
    </location>
</feature>
<dbReference type="Gene3D" id="3.40.960.10">
    <property type="entry name" value="VSR Endonuclease"/>
    <property type="match status" value="1"/>
</dbReference>
<evidence type="ECO:0000259" key="7">
    <source>
        <dbReference type="Pfam" id="PF18741"/>
    </source>
</evidence>
<dbReference type="SUPFAM" id="SSF52980">
    <property type="entry name" value="Restriction endonuclease-like"/>
    <property type="match status" value="1"/>
</dbReference>
<keyword evidence="1" id="KW-0547">Nucleotide-binding</keyword>
<proteinExistence type="predicted"/>
<dbReference type="CDD" id="cd18808">
    <property type="entry name" value="SF1_C_Upf1"/>
    <property type="match status" value="1"/>
</dbReference>
<evidence type="ECO:0000259" key="6">
    <source>
        <dbReference type="Pfam" id="PF13087"/>
    </source>
</evidence>
<feature type="domain" description="DNA2/NAM7 helicase-like C-terminal" evidence="6">
    <location>
        <begin position="753"/>
        <end position="938"/>
    </location>
</feature>
<dbReference type="InterPro" id="IPR050534">
    <property type="entry name" value="Coronavir_polyprotein_1ab"/>
</dbReference>
<sequence length="1387" mass="156088">MLLAKGKQVLVTSTKTQALTVLSDKLNKEIRPLCLSWLDQPVKNCENATAFADRIESIEPAYERQEIEKIRKRRYELRQKSAALRQAVFQSFLPESEEYLFCGEKLTLQQIAERLQKLEYAKDFVPGPVLTENNPEGAMPLSRDDLAQLSYSSTLWSNEERNLLEAGLPDLSLLPSPELIRTWHDKRTQIQHVLKDSNGIWCSEKLQLDGRKILVMESASIPRPFECLRDASAALAEAWNKLELSKFQDFLNDKLVRSALIAGLDGSSRGERFKNLSNELREAAKAEDEAHLKIADISFAPEALLDDAEFKEAFAWLGETHPDGKMSFLEKNISRRREHAVLSKLSVNGEPVFSTRTMEAVATKLSLKATIDQLASKWNLLAKHAGSPLFEELDASVFELSRRYAEPLYEASFWSAYCLKPFLSELDAAEVNLDDFLPRNANNKTEEEHLKCIHDFITTISPYMLQMAATAELSTIEDLIAEEEAVWQKFADYPLIKDICAGIRNNADKYEKAAAELKRIRTGDNLARFGAWRTLLQKLERVAPGWTQQFRDGTASDAHSYDEYAASFMYLALDHLFNEHSPKKAKVLSEQTEELSRQIRELTGKLAAKEAWTRAAEHAEANPADLKFLKIAAQNFRRYGKGTGKKAPLYMQLAVQNLEKGRTAVPAWIIPIQQAITSFRPGSLFDVVIVDEASQADITSVVLLALAKQIVVVGDNKQVTPIRVGLKDGMLDRIHKTLLAGQVPNADLYSYDQSLYDLADVAFSHVMLHEHFRCVPAIIGYCNDLSYDGRIEPLRPADSTKLLPPFVLHQVPGWKDGDTNEPEGDAIARLMKACFELPEYKEKTFGVVVMRTSGGGAQVTSITNKLQKAISSEQLLKHKVIVGTAPDFQGDERDVIFLSLVDVPQKNGFIRLESTENDLQKKRFNVAVSRARDQVWIIHSFDWKLQSQPGDLRHDLCAYAERSLNMESAEKQAKLNADPNSLHFEAPVAKALLERGYRLKQQFPVGKYRIDIVVVGKNRSIALECDGERWHSDPDAIENDMVRQTQLERCGWSFIRLRGSEYFRDPKAAIDRVCSELYAHDITPMANTREQPQTELRDRVLQLAGYADAANIANGAPAAESNDEAAITATSEEKELPQEKTAPEASHVLVPKLGPAASAKTYAEPSNLFSAIEENEDAENEPEETAPEDSSEEESDEHDINKDLIELLHAVQLNGWRILARNQKIYVYSKRRSLRPYVEDLNRRTDITLTSLGGGFFRLDDPLPSEFSQDVSARFQASIPRNWPSGIALPPDIVGAPQPIATSSRPPESEELTALRAEGLEWLKKECETCGWYFHTDKTGTYVCAGRSEFQSVHRVLNSKYRLFFYYVARTSPALGYVNGWKLNTTS</sequence>
<evidence type="ECO:0000256" key="3">
    <source>
        <dbReference type="ARBA" id="ARBA00022806"/>
    </source>
</evidence>
<dbReference type="PANTHER" id="PTHR43788">
    <property type="entry name" value="DNA2/NAM7 HELICASE FAMILY MEMBER"/>
    <property type="match status" value="1"/>
</dbReference>
<dbReference type="Pfam" id="PF13087">
    <property type="entry name" value="AAA_12"/>
    <property type="match status" value="1"/>
</dbReference>
<dbReference type="Gene3D" id="3.40.50.300">
    <property type="entry name" value="P-loop containing nucleotide triphosphate hydrolases"/>
    <property type="match status" value="2"/>
</dbReference>
<feature type="compositionally biased region" description="Acidic residues" evidence="5">
    <location>
        <begin position="1173"/>
        <end position="1197"/>
    </location>
</feature>
<dbReference type="EMBL" id="WEHX01000041">
    <property type="protein sequence ID" value="KAB7659175.1"/>
    <property type="molecule type" value="Genomic_DNA"/>
</dbReference>
<evidence type="ECO:0000313" key="9">
    <source>
        <dbReference type="Proteomes" id="UP000430564"/>
    </source>
</evidence>